<feature type="domain" description="CUE" evidence="1">
    <location>
        <begin position="77"/>
        <end position="119"/>
    </location>
</feature>
<dbReference type="WBParaSite" id="SCUD_0000298201-mRNA-1">
    <property type="protein sequence ID" value="SCUD_0000298201-mRNA-1"/>
    <property type="gene ID" value="SCUD_0000298201"/>
</dbReference>
<dbReference type="AlphaFoldDB" id="A0A183JJV5"/>
<accession>A0A183JJV5</accession>
<organism evidence="2">
    <name type="scientific">Schistosoma curassoni</name>
    <dbReference type="NCBI Taxonomy" id="6186"/>
    <lineage>
        <taxon>Eukaryota</taxon>
        <taxon>Metazoa</taxon>
        <taxon>Spiralia</taxon>
        <taxon>Lophotrochozoa</taxon>
        <taxon>Platyhelminthes</taxon>
        <taxon>Trematoda</taxon>
        <taxon>Digenea</taxon>
        <taxon>Strigeidida</taxon>
        <taxon>Schistosomatoidea</taxon>
        <taxon>Schistosomatidae</taxon>
        <taxon>Schistosoma</taxon>
    </lineage>
</organism>
<evidence type="ECO:0000259" key="1">
    <source>
        <dbReference type="PROSITE" id="PS51140"/>
    </source>
</evidence>
<dbReference type="GO" id="GO:0043130">
    <property type="term" value="F:ubiquitin binding"/>
    <property type="evidence" value="ECO:0007669"/>
    <property type="project" value="InterPro"/>
</dbReference>
<protein>
    <submittedName>
        <fullName evidence="2">CUE domain-containing protein</fullName>
    </submittedName>
</protein>
<dbReference type="STRING" id="6186.A0A183JJV5"/>
<dbReference type="InterPro" id="IPR003892">
    <property type="entry name" value="CUE"/>
</dbReference>
<sequence length="166" mass="18433">LNHINFIVHIYYLGFDRHFLSLQVFREVFHVGGIQPYSAINELNNQTNGQQTTGFNHTNVHNSMFNGNSDLNVLPLYLRSAVDQLTNMFPQFPRSVIIAELLATGVPDLAAENLMARPSPITPTSSSSNMIPTTSAIVNQNVMLDGKEKLEISYSVDHSGSKQNQS</sequence>
<reference evidence="2" key="1">
    <citation type="submission" date="2016-06" db="UniProtKB">
        <authorList>
            <consortium name="WormBaseParasite"/>
        </authorList>
    </citation>
    <scope>IDENTIFICATION</scope>
</reference>
<proteinExistence type="predicted"/>
<dbReference type="Gene3D" id="1.10.8.10">
    <property type="entry name" value="DNA helicase RuvA subunit, C-terminal domain"/>
    <property type="match status" value="1"/>
</dbReference>
<dbReference type="PROSITE" id="PS51140">
    <property type="entry name" value="CUE"/>
    <property type="match status" value="1"/>
</dbReference>
<name>A0A183JJV5_9TREM</name>
<evidence type="ECO:0000313" key="2">
    <source>
        <dbReference type="WBParaSite" id="SCUD_0000298201-mRNA-1"/>
    </source>
</evidence>